<proteinExistence type="predicted"/>
<keyword evidence="3" id="KW-1185">Reference proteome</keyword>
<reference evidence="2 3" key="1">
    <citation type="submission" date="2018-11" db="EMBL/GenBank/DDBJ databases">
        <title>Mesobaculum littorinae gen. nov., sp. nov., isolated from Littorina scabra that represents a novel genus of the order Rhodobacteraceae.</title>
        <authorList>
            <person name="Li F."/>
        </authorList>
    </citation>
    <scope>NUCLEOTIDE SEQUENCE [LARGE SCALE GENOMIC DNA]</scope>
    <source>
        <strain evidence="2 3">M0103</strain>
    </source>
</reference>
<gene>
    <name evidence="2" type="ORF">EKE94_06280</name>
</gene>
<dbReference type="AlphaFoldDB" id="A0A438AIJ9"/>
<keyword evidence="1" id="KW-0812">Transmembrane</keyword>
<feature type="transmembrane region" description="Helical" evidence="1">
    <location>
        <begin position="20"/>
        <end position="40"/>
    </location>
</feature>
<evidence type="ECO:0000256" key="1">
    <source>
        <dbReference type="SAM" id="Phobius"/>
    </source>
</evidence>
<protein>
    <recommendedName>
        <fullName evidence="4">Pilus assembly protein</fullName>
    </recommendedName>
</protein>
<dbReference type="OrthoDB" id="5525128at2"/>
<dbReference type="EMBL" id="RQXX01000002">
    <property type="protein sequence ID" value="RVV98520.1"/>
    <property type="molecule type" value="Genomic_DNA"/>
</dbReference>
<dbReference type="Proteomes" id="UP000285908">
    <property type="component" value="Unassembled WGS sequence"/>
</dbReference>
<accession>A0A438AIJ9</accession>
<evidence type="ECO:0008006" key="4">
    <source>
        <dbReference type="Google" id="ProtNLM"/>
    </source>
</evidence>
<dbReference type="RefSeq" id="WP_127905752.1">
    <property type="nucleotide sequence ID" value="NZ_RQXX01000002.1"/>
</dbReference>
<evidence type="ECO:0000313" key="3">
    <source>
        <dbReference type="Proteomes" id="UP000285908"/>
    </source>
</evidence>
<comment type="caution">
    <text evidence="2">The sequence shown here is derived from an EMBL/GenBank/DDBJ whole genome shotgun (WGS) entry which is preliminary data.</text>
</comment>
<keyword evidence="1" id="KW-0472">Membrane</keyword>
<keyword evidence="1" id="KW-1133">Transmembrane helix</keyword>
<name>A0A438AIJ9_9RHOB</name>
<organism evidence="2 3">
    <name type="scientific">Mesobaculum littorinae</name>
    <dbReference type="NCBI Taxonomy" id="2486419"/>
    <lineage>
        <taxon>Bacteria</taxon>
        <taxon>Pseudomonadati</taxon>
        <taxon>Pseudomonadota</taxon>
        <taxon>Alphaproteobacteria</taxon>
        <taxon>Rhodobacterales</taxon>
        <taxon>Roseobacteraceae</taxon>
        <taxon>Mesobaculum</taxon>
    </lineage>
</organism>
<evidence type="ECO:0000313" key="2">
    <source>
        <dbReference type="EMBL" id="RVV98520.1"/>
    </source>
</evidence>
<sequence length="64" mass="6762">MKFFKLAKTFRNDEDGAVTVDWVVLTAAIVGLGIAVLTSVRGATKTVTDSVASELNGTKVVTTF</sequence>